<dbReference type="PANTHER" id="PTHR46825:SF7">
    <property type="entry name" value="D-ALANYL-D-ALANINE CARBOXYPEPTIDASE"/>
    <property type="match status" value="1"/>
</dbReference>
<feature type="chain" id="PRO_5035158049" evidence="1">
    <location>
        <begin position="30"/>
        <end position="369"/>
    </location>
</feature>
<dbReference type="Gene3D" id="3.40.710.10">
    <property type="entry name" value="DD-peptidase/beta-lactamase superfamily"/>
    <property type="match status" value="1"/>
</dbReference>
<evidence type="ECO:0000256" key="1">
    <source>
        <dbReference type="SAM" id="SignalP"/>
    </source>
</evidence>
<gene>
    <name evidence="3" type="ORF">Vau01_112010</name>
</gene>
<dbReference type="PANTHER" id="PTHR46825">
    <property type="entry name" value="D-ALANYL-D-ALANINE-CARBOXYPEPTIDASE/ENDOPEPTIDASE AMPH"/>
    <property type="match status" value="1"/>
</dbReference>
<protein>
    <submittedName>
        <fullName evidence="3">Serine hydrolase</fullName>
    </submittedName>
</protein>
<accession>A0A8J4E651</accession>
<name>A0A8J4E651_9ACTN</name>
<sequence length="369" mass="39928">MTTKRLRALVAPVAVTAAILVAAPGAVSAAPGRVALERRLDDVRTAGAIGALAEVRTERGTWRGTSGVAQVGTTRPVRVDGRFRAGSITKTFLATVVLQLVDEGRLRLDDPVQAWLPGAVPNGDRITVRQLLNHTSGLFDYRLTLTLPPDAGFLAYRWRTWTPDEQVARAVANPPTSTEPGTAFSYTNTGYVLLGQIVEKVTGRSYADEIECRILRPLRLRDTSMPGTSPWIPGPHPHGYIPIEGRGLVDFTTMNPSLFGAGGELISTTRDLNHFYAELLGGRLLPKPLLVEMQTPGIPGGRAYGLGLSWRITQCGVRVYGNDGDALAYETWSFTTEDGRRQATVAITPDHDGDPDDAMDAFLNHVFCG</sequence>
<keyword evidence="1" id="KW-0732">Signal</keyword>
<keyword evidence="4" id="KW-1185">Reference proteome</keyword>
<feature type="signal peptide" evidence="1">
    <location>
        <begin position="1"/>
        <end position="29"/>
    </location>
</feature>
<dbReference type="SUPFAM" id="SSF56601">
    <property type="entry name" value="beta-lactamase/transpeptidase-like"/>
    <property type="match status" value="1"/>
</dbReference>
<keyword evidence="3" id="KW-0378">Hydrolase</keyword>
<reference evidence="3" key="1">
    <citation type="submission" date="2021-01" db="EMBL/GenBank/DDBJ databases">
        <title>Whole genome shotgun sequence of Virgisporangium aurantiacum NBRC 16421.</title>
        <authorList>
            <person name="Komaki H."/>
            <person name="Tamura T."/>
        </authorList>
    </citation>
    <scope>NUCLEOTIDE SEQUENCE</scope>
    <source>
        <strain evidence="3">NBRC 16421</strain>
    </source>
</reference>
<organism evidence="3 4">
    <name type="scientific">Virgisporangium aurantiacum</name>
    <dbReference type="NCBI Taxonomy" id="175570"/>
    <lineage>
        <taxon>Bacteria</taxon>
        <taxon>Bacillati</taxon>
        <taxon>Actinomycetota</taxon>
        <taxon>Actinomycetes</taxon>
        <taxon>Micromonosporales</taxon>
        <taxon>Micromonosporaceae</taxon>
        <taxon>Virgisporangium</taxon>
    </lineage>
</organism>
<comment type="caution">
    <text evidence="3">The sequence shown here is derived from an EMBL/GenBank/DDBJ whole genome shotgun (WGS) entry which is preliminary data.</text>
</comment>
<dbReference type="Pfam" id="PF00144">
    <property type="entry name" value="Beta-lactamase"/>
    <property type="match status" value="1"/>
</dbReference>
<dbReference type="Proteomes" id="UP000612585">
    <property type="component" value="Unassembled WGS sequence"/>
</dbReference>
<feature type="domain" description="Beta-lactamase-related" evidence="2">
    <location>
        <begin position="47"/>
        <end position="352"/>
    </location>
</feature>
<dbReference type="InterPro" id="IPR012338">
    <property type="entry name" value="Beta-lactam/transpept-like"/>
</dbReference>
<dbReference type="InterPro" id="IPR050491">
    <property type="entry name" value="AmpC-like"/>
</dbReference>
<proteinExistence type="predicted"/>
<dbReference type="EMBL" id="BOPG01000101">
    <property type="protein sequence ID" value="GIJ63685.1"/>
    <property type="molecule type" value="Genomic_DNA"/>
</dbReference>
<evidence type="ECO:0000313" key="3">
    <source>
        <dbReference type="EMBL" id="GIJ63685.1"/>
    </source>
</evidence>
<evidence type="ECO:0000313" key="4">
    <source>
        <dbReference type="Proteomes" id="UP000612585"/>
    </source>
</evidence>
<dbReference type="AlphaFoldDB" id="A0A8J4E651"/>
<evidence type="ECO:0000259" key="2">
    <source>
        <dbReference type="Pfam" id="PF00144"/>
    </source>
</evidence>
<dbReference type="GO" id="GO:0016787">
    <property type="term" value="F:hydrolase activity"/>
    <property type="evidence" value="ECO:0007669"/>
    <property type="project" value="UniProtKB-KW"/>
</dbReference>
<dbReference type="InterPro" id="IPR001466">
    <property type="entry name" value="Beta-lactam-related"/>
</dbReference>